<evidence type="ECO:0000313" key="2">
    <source>
        <dbReference type="Proteomes" id="UP000266552"/>
    </source>
</evidence>
<dbReference type="RefSeq" id="WP_119846397.1">
    <property type="nucleotide sequence ID" value="NZ_CP032412.1"/>
</dbReference>
<evidence type="ECO:0000313" key="1">
    <source>
        <dbReference type="EMBL" id="AYB42187.1"/>
    </source>
</evidence>
<organism evidence="1 2">
    <name type="scientific">Paenibacillus lautus</name>
    <name type="common">Bacillus lautus</name>
    <dbReference type="NCBI Taxonomy" id="1401"/>
    <lineage>
        <taxon>Bacteria</taxon>
        <taxon>Bacillati</taxon>
        <taxon>Bacillota</taxon>
        <taxon>Bacilli</taxon>
        <taxon>Bacillales</taxon>
        <taxon>Paenibacillaceae</taxon>
        <taxon>Paenibacillus</taxon>
    </lineage>
</organism>
<reference evidence="1 2" key="1">
    <citation type="submission" date="2018-09" db="EMBL/GenBank/DDBJ databases">
        <title>Genome Sequence of Paenibacillus lautus Strain E7593-69, Azo Dye-Degrading Bacteria, Isolated from Commercial Tattoo Inks.</title>
        <authorList>
            <person name="Nho S.W."/>
            <person name="Kim S.-J."/>
            <person name="Kweon O."/>
            <person name="Cerniglia C.E."/>
        </authorList>
    </citation>
    <scope>NUCLEOTIDE SEQUENCE [LARGE SCALE GENOMIC DNA]</scope>
    <source>
        <strain evidence="1 2">E7593-69</strain>
    </source>
</reference>
<dbReference type="AlphaFoldDB" id="A0A385TIB5"/>
<sequence length="230" mass="26955">MFRRDYLVRLIEDMTQMIAKVFSLKQERKHTEALWELDELFKRQFRLNSGLLRSLSAADIEQLFRNHGYLEADKLQSAARLMEEEASLLLELEREEEAVMLYAKVFQLYLKSALQGADPKLIGLTERIDLVKERLRAYAWPETAMRDYYAYTEQQGMFAEAENTLYQLLDSGKIEYDEAVGFYQRLQQKRPEDLEKGGLPLEEVKEGMDELHRRFPHAAVDGHKPFPGLD</sequence>
<accession>A0A385TIB5</accession>
<gene>
    <name evidence="1" type="ORF">D5F53_02275</name>
</gene>
<dbReference type="InterPro" id="IPR045507">
    <property type="entry name" value="DUF6483"/>
</dbReference>
<dbReference type="Pfam" id="PF20092">
    <property type="entry name" value="DUF6483"/>
    <property type="match status" value="1"/>
</dbReference>
<proteinExistence type="predicted"/>
<dbReference type="Proteomes" id="UP000266552">
    <property type="component" value="Chromosome"/>
</dbReference>
<dbReference type="KEGG" id="plw:D5F53_02275"/>
<dbReference type="EMBL" id="CP032412">
    <property type="protein sequence ID" value="AYB42187.1"/>
    <property type="molecule type" value="Genomic_DNA"/>
</dbReference>
<protein>
    <submittedName>
        <fullName evidence="1">Uncharacterized protein</fullName>
    </submittedName>
</protein>
<keyword evidence="2" id="KW-1185">Reference proteome</keyword>
<name>A0A385TIB5_PAELA</name>